<organism evidence="2 3">
    <name type="scientific">Ridgeia piscesae</name>
    <name type="common">Tubeworm</name>
    <dbReference type="NCBI Taxonomy" id="27915"/>
    <lineage>
        <taxon>Eukaryota</taxon>
        <taxon>Metazoa</taxon>
        <taxon>Spiralia</taxon>
        <taxon>Lophotrochozoa</taxon>
        <taxon>Annelida</taxon>
        <taxon>Polychaeta</taxon>
        <taxon>Sedentaria</taxon>
        <taxon>Canalipalpata</taxon>
        <taxon>Sabellida</taxon>
        <taxon>Siboglinidae</taxon>
        <taxon>Ridgeia</taxon>
    </lineage>
</organism>
<dbReference type="GO" id="GO:0003743">
    <property type="term" value="F:translation initiation factor activity"/>
    <property type="evidence" value="ECO:0007669"/>
    <property type="project" value="TreeGrafter"/>
</dbReference>
<accession>A0AAD9ISE7</accession>
<dbReference type="InterPro" id="IPR003307">
    <property type="entry name" value="W2_domain"/>
</dbReference>
<dbReference type="PROSITE" id="PS51363">
    <property type="entry name" value="W2"/>
    <property type="match status" value="1"/>
</dbReference>
<dbReference type="PANTHER" id="PTHR45887">
    <property type="entry name" value="TRANSLATION INITIATION FACTOR EIF-2B SUBUNIT EPSILON"/>
    <property type="match status" value="1"/>
</dbReference>
<dbReference type="SMART" id="SM00515">
    <property type="entry name" value="eIF5C"/>
    <property type="match status" value="1"/>
</dbReference>
<dbReference type="CDD" id="cd11559">
    <property type="entry name" value="W2_eIF4G1_like"/>
    <property type="match status" value="1"/>
</dbReference>
<dbReference type="GO" id="GO:0005851">
    <property type="term" value="C:eukaryotic translation initiation factor 2B complex"/>
    <property type="evidence" value="ECO:0007669"/>
    <property type="project" value="TreeGrafter"/>
</dbReference>
<evidence type="ECO:0000259" key="1">
    <source>
        <dbReference type="PROSITE" id="PS51363"/>
    </source>
</evidence>
<dbReference type="AlphaFoldDB" id="A0AAD9ISE7"/>
<dbReference type="Pfam" id="PF02020">
    <property type="entry name" value="W2"/>
    <property type="match status" value="1"/>
</dbReference>
<comment type="caution">
    <text evidence="2">The sequence shown here is derived from an EMBL/GenBank/DDBJ whole genome shotgun (WGS) entry which is preliminary data.</text>
</comment>
<dbReference type="GO" id="GO:0031369">
    <property type="term" value="F:translation initiation factor binding"/>
    <property type="evidence" value="ECO:0007669"/>
    <property type="project" value="TreeGrafter"/>
</dbReference>
<dbReference type="PANTHER" id="PTHR45887:SF1">
    <property type="entry name" value="TRANSLATION INITIATION FACTOR EIF-2B SUBUNIT EPSILON"/>
    <property type="match status" value="1"/>
</dbReference>
<dbReference type="GO" id="GO:0005085">
    <property type="term" value="F:guanyl-nucleotide exchange factor activity"/>
    <property type="evidence" value="ECO:0007669"/>
    <property type="project" value="TreeGrafter"/>
</dbReference>
<evidence type="ECO:0000313" key="2">
    <source>
        <dbReference type="EMBL" id="KAK2140101.1"/>
    </source>
</evidence>
<proteinExistence type="predicted"/>
<dbReference type="EMBL" id="JAODUO010005976">
    <property type="protein sequence ID" value="KAK2140101.1"/>
    <property type="molecule type" value="Genomic_DNA"/>
</dbReference>
<sequence length="194" mass="22356">MIWQYLGELIGPMVQDGCLPLTSLRRICEPLSSMAGVLVAAILHDMSHTLGHIKVGELWRSSRLQWSDFLKPKENVDEFLRKHVSEGTQCRVDEEKVKKRLVLLLKYLDHKETLELQALYALQTLVHRLEHPPSVLRTFFDTFYDEDIISEDAFNQWEDSSDPAEQAGKGVAKTSVVQFFTWLHEAEEESQEDS</sequence>
<evidence type="ECO:0000313" key="3">
    <source>
        <dbReference type="Proteomes" id="UP001209878"/>
    </source>
</evidence>
<dbReference type="FunFam" id="1.25.40.180:FF:000042">
    <property type="entry name" value="Eukaryotic translation initiation factor 4 gamma"/>
    <property type="match status" value="1"/>
</dbReference>
<gene>
    <name evidence="2" type="ORF">NP493_5987g00001</name>
</gene>
<dbReference type="InterPro" id="IPR051956">
    <property type="entry name" value="eIF2B_epsilon"/>
</dbReference>
<dbReference type="InterPro" id="IPR016024">
    <property type="entry name" value="ARM-type_fold"/>
</dbReference>
<reference evidence="2" key="1">
    <citation type="journal article" date="2023" name="Mol. Biol. Evol.">
        <title>Third-Generation Sequencing Reveals the Adaptive Role of the Epigenome in Three Deep-Sea Polychaetes.</title>
        <authorList>
            <person name="Perez M."/>
            <person name="Aroh O."/>
            <person name="Sun Y."/>
            <person name="Lan Y."/>
            <person name="Juniper S.K."/>
            <person name="Young C.R."/>
            <person name="Angers B."/>
            <person name="Qian P.Y."/>
        </authorList>
    </citation>
    <scope>NUCLEOTIDE SEQUENCE</scope>
    <source>
        <strain evidence="2">R07B-5</strain>
    </source>
</reference>
<dbReference type="SUPFAM" id="SSF48371">
    <property type="entry name" value="ARM repeat"/>
    <property type="match status" value="2"/>
</dbReference>
<dbReference type="Gene3D" id="1.25.40.180">
    <property type="match status" value="1"/>
</dbReference>
<protein>
    <recommendedName>
        <fullName evidence="1">W2 domain-containing protein</fullName>
    </recommendedName>
</protein>
<keyword evidence="3" id="KW-1185">Reference proteome</keyword>
<dbReference type="Proteomes" id="UP001209878">
    <property type="component" value="Unassembled WGS sequence"/>
</dbReference>
<feature type="domain" description="W2" evidence="1">
    <location>
        <begin position="28"/>
        <end position="193"/>
    </location>
</feature>
<name>A0AAD9ISE7_RIDPI</name>